<dbReference type="OrthoDB" id="1470350at2759"/>
<gene>
    <name evidence="15" type="ORF">K503DRAFT_768103</name>
</gene>
<evidence type="ECO:0000256" key="5">
    <source>
        <dbReference type="ARBA" id="ARBA00022617"/>
    </source>
</evidence>
<evidence type="ECO:0000256" key="10">
    <source>
        <dbReference type="ARBA" id="ARBA00023004"/>
    </source>
</evidence>
<feature type="binding site" description="axial binding residue" evidence="13">
    <location>
        <position position="481"/>
    </location>
    <ligand>
        <name>heme</name>
        <dbReference type="ChEBI" id="CHEBI:30413"/>
    </ligand>
    <ligandPart>
        <name>Fe</name>
        <dbReference type="ChEBI" id="CHEBI:18248"/>
    </ligandPart>
</feature>
<dbReference type="CDD" id="cd11069">
    <property type="entry name" value="CYP_FUM15-like"/>
    <property type="match status" value="1"/>
</dbReference>
<evidence type="ECO:0000256" key="12">
    <source>
        <dbReference type="ARBA" id="ARBA00023136"/>
    </source>
</evidence>
<dbReference type="GO" id="GO:0005506">
    <property type="term" value="F:iron ion binding"/>
    <property type="evidence" value="ECO:0007669"/>
    <property type="project" value="InterPro"/>
</dbReference>
<comment type="cofactor">
    <cofactor evidence="1 13">
        <name>heme</name>
        <dbReference type="ChEBI" id="CHEBI:30413"/>
    </cofactor>
</comment>
<comment type="pathway">
    <text evidence="3">Secondary metabolite biosynthesis; terpenoid biosynthesis.</text>
</comment>
<keyword evidence="16" id="KW-1185">Reference proteome</keyword>
<dbReference type="Pfam" id="PF00067">
    <property type="entry name" value="p450"/>
    <property type="match status" value="1"/>
</dbReference>
<dbReference type="GO" id="GO:0020037">
    <property type="term" value="F:heme binding"/>
    <property type="evidence" value="ECO:0007669"/>
    <property type="project" value="InterPro"/>
</dbReference>
<evidence type="ECO:0000256" key="8">
    <source>
        <dbReference type="ARBA" id="ARBA00022989"/>
    </source>
</evidence>
<evidence type="ECO:0000256" key="2">
    <source>
        <dbReference type="ARBA" id="ARBA00004370"/>
    </source>
</evidence>
<dbReference type="InParanoid" id="A0A1B7N822"/>
<dbReference type="Proteomes" id="UP000092154">
    <property type="component" value="Unassembled WGS sequence"/>
</dbReference>
<dbReference type="PRINTS" id="PR00385">
    <property type="entry name" value="P450"/>
</dbReference>
<keyword evidence="8" id="KW-1133">Transmembrane helix</keyword>
<evidence type="ECO:0000256" key="13">
    <source>
        <dbReference type="PIRSR" id="PIRSR602401-1"/>
    </source>
</evidence>
<organism evidence="15 16">
    <name type="scientific">Rhizopogon vinicolor AM-OR11-026</name>
    <dbReference type="NCBI Taxonomy" id="1314800"/>
    <lineage>
        <taxon>Eukaryota</taxon>
        <taxon>Fungi</taxon>
        <taxon>Dikarya</taxon>
        <taxon>Basidiomycota</taxon>
        <taxon>Agaricomycotina</taxon>
        <taxon>Agaricomycetes</taxon>
        <taxon>Agaricomycetidae</taxon>
        <taxon>Boletales</taxon>
        <taxon>Suillineae</taxon>
        <taxon>Rhizopogonaceae</taxon>
        <taxon>Rhizopogon</taxon>
    </lineage>
</organism>
<evidence type="ECO:0000256" key="7">
    <source>
        <dbReference type="ARBA" id="ARBA00022723"/>
    </source>
</evidence>
<dbReference type="GO" id="GO:0016020">
    <property type="term" value="C:membrane"/>
    <property type="evidence" value="ECO:0007669"/>
    <property type="project" value="UniProtKB-SubCell"/>
</dbReference>
<evidence type="ECO:0000256" key="3">
    <source>
        <dbReference type="ARBA" id="ARBA00004721"/>
    </source>
</evidence>
<dbReference type="PRINTS" id="PR00463">
    <property type="entry name" value="EP450I"/>
</dbReference>
<keyword evidence="12" id="KW-0472">Membrane</keyword>
<evidence type="ECO:0000256" key="6">
    <source>
        <dbReference type="ARBA" id="ARBA00022692"/>
    </source>
</evidence>
<dbReference type="AlphaFoldDB" id="A0A1B7N822"/>
<dbReference type="InterPro" id="IPR036396">
    <property type="entry name" value="Cyt_P450_sf"/>
</dbReference>
<evidence type="ECO:0000256" key="11">
    <source>
        <dbReference type="ARBA" id="ARBA00023033"/>
    </source>
</evidence>
<dbReference type="PANTHER" id="PTHR24305">
    <property type="entry name" value="CYTOCHROME P450"/>
    <property type="match status" value="1"/>
</dbReference>
<dbReference type="GO" id="GO:0004497">
    <property type="term" value="F:monooxygenase activity"/>
    <property type="evidence" value="ECO:0007669"/>
    <property type="project" value="UniProtKB-KW"/>
</dbReference>
<evidence type="ECO:0000256" key="14">
    <source>
        <dbReference type="SAM" id="SignalP"/>
    </source>
</evidence>
<evidence type="ECO:0000256" key="4">
    <source>
        <dbReference type="ARBA" id="ARBA00010617"/>
    </source>
</evidence>
<evidence type="ECO:0000313" key="15">
    <source>
        <dbReference type="EMBL" id="OAX40994.1"/>
    </source>
</evidence>
<sequence length="538" mass="60775">MALLQTLLLCVVGPVLYAAWSGFFARNPLDNIPGPPRQHWCTGNLNQVYARYGWDFHKMLAVRYGPVSKFYGLFGAKQLYVFDPKAMYHIMVKDQHTFEAPPSYLATNKLVFGDGLLSTSGEHHRRQRKLLNPVFSISHVRHMVPTFFEVTKCLRDAIAAQVKQGPGEIDVYEWLNRTTLELVGQSGLGYSLDSLKEGHANPYSIAVKNLLPSIFKVSLAREFLPWLIHIGPPSLRRFVVKIFPWKALNEIDGIVDIMNKTSIKVFEEKKRALCEGDETVMHQVGQGKDMMSTLLRANINASAEDRLLDAELLAQVSTLVFAAMHTTAGALSRILFTLARHQDAQDKLREEMRQAMAEHGELDYDTLANLPYVDAVCRETLRLYPPVTSVSRTTRDDIILPFSRPIKGNDGKDIHEVLVPKNTEVVVSILSSNRNPEIWGEDALQWKPERWLSPLPRSVMNAQIPGVYSHLMTFIGGGRACIGFKFSELEMKVILSILIQTFKFTPAQEIEWTMLVSSPKVKGSGDMKWQLPLRVEMI</sequence>
<feature type="chain" id="PRO_5008597865" evidence="14">
    <location>
        <begin position="19"/>
        <end position="538"/>
    </location>
</feature>
<keyword evidence="6" id="KW-0812">Transmembrane</keyword>
<dbReference type="InterPro" id="IPR001128">
    <property type="entry name" value="Cyt_P450"/>
</dbReference>
<reference evidence="15 16" key="1">
    <citation type="submission" date="2016-06" db="EMBL/GenBank/DDBJ databases">
        <title>Comparative genomics of the ectomycorrhizal sister species Rhizopogon vinicolor and Rhizopogon vesiculosus (Basidiomycota: Boletales) reveals a divergence of the mating type B locus.</title>
        <authorList>
            <consortium name="DOE Joint Genome Institute"/>
            <person name="Mujic A.B."/>
            <person name="Kuo A."/>
            <person name="Tritt A."/>
            <person name="Lipzen A."/>
            <person name="Chen C."/>
            <person name="Johnson J."/>
            <person name="Sharma A."/>
            <person name="Barry K."/>
            <person name="Grigoriev I.V."/>
            <person name="Spatafora J.W."/>
        </authorList>
    </citation>
    <scope>NUCLEOTIDE SEQUENCE [LARGE SCALE GENOMIC DNA]</scope>
    <source>
        <strain evidence="15 16">AM-OR11-026</strain>
    </source>
</reference>
<keyword evidence="7 13" id="KW-0479">Metal-binding</keyword>
<accession>A0A1B7N822</accession>
<feature type="signal peptide" evidence="14">
    <location>
        <begin position="1"/>
        <end position="18"/>
    </location>
</feature>
<dbReference type="EMBL" id="KV448194">
    <property type="protein sequence ID" value="OAX40994.1"/>
    <property type="molecule type" value="Genomic_DNA"/>
</dbReference>
<dbReference type="GO" id="GO:0016705">
    <property type="term" value="F:oxidoreductase activity, acting on paired donors, with incorporation or reduction of molecular oxygen"/>
    <property type="evidence" value="ECO:0007669"/>
    <property type="project" value="InterPro"/>
</dbReference>
<name>A0A1B7N822_9AGAM</name>
<dbReference type="SUPFAM" id="SSF48264">
    <property type="entry name" value="Cytochrome P450"/>
    <property type="match status" value="1"/>
</dbReference>
<keyword evidence="9" id="KW-0560">Oxidoreductase</keyword>
<evidence type="ECO:0000313" key="16">
    <source>
        <dbReference type="Proteomes" id="UP000092154"/>
    </source>
</evidence>
<dbReference type="STRING" id="1314800.A0A1B7N822"/>
<keyword evidence="5 13" id="KW-0349">Heme</keyword>
<dbReference type="PANTHER" id="PTHR24305:SF166">
    <property type="entry name" value="CYTOCHROME P450 12A4, MITOCHONDRIAL-RELATED"/>
    <property type="match status" value="1"/>
</dbReference>
<keyword evidence="11" id="KW-0503">Monooxygenase</keyword>
<comment type="similarity">
    <text evidence="4">Belongs to the cytochrome P450 family.</text>
</comment>
<comment type="subcellular location">
    <subcellularLocation>
        <location evidence="2">Membrane</location>
    </subcellularLocation>
</comment>
<dbReference type="InterPro" id="IPR050121">
    <property type="entry name" value="Cytochrome_P450_monoxygenase"/>
</dbReference>
<evidence type="ECO:0000256" key="9">
    <source>
        <dbReference type="ARBA" id="ARBA00023002"/>
    </source>
</evidence>
<keyword evidence="10 13" id="KW-0408">Iron</keyword>
<protein>
    <submittedName>
        <fullName evidence="15">Cytochrome P450</fullName>
    </submittedName>
</protein>
<dbReference type="InterPro" id="IPR002401">
    <property type="entry name" value="Cyt_P450_E_grp-I"/>
</dbReference>
<proteinExistence type="inferred from homology"/>
<keyword evidence="14" id="KW-0732">Signal</keyword>
<evidence type="ECO:0000256" key="1">
    <source>
        <dbReference type="ARBA" id="ARBA00001971"/>
    </source>
</evidence>
<dbReference type="Gene3D" id="1.10.630.10">
    <property type="entry name" value="Cytochrome P450"/>
    <property type="match status" value="1"/>
</dbReference>